<feature type="transmembrane region" description="Helical" evidence="5">
    <location>
        <begin position="156"/>
        <end position="182"/>
    </location>
</feature>
<keyword evidence="3 5" id="KW-1133">Transmembrane helix</keyword>
<evidence type="ECO:0000313" key="6">
    <source>
        <dbReference type="EMBL" id="GBB97332.1"/>
    </source>
</evidence>
<feature type="transmembrane region" description="Helical" evidence="5">
    <location>
        <begin position="53"/>
        <end position="76"/>
    </location>
</feature>
<gene>
    <name evidence="6" type="ORF">RclHR1_02970007</name>
</gene>
<protein>
    <submittedName>
        <fullName evidence="6">Uncharacterized protein</fullName>
    </submittedName>
</protein>
<dbReference type="GO" id="GO:0055038">
    <property type="term" value="C:recycling endosome membrane"/>
    <property type="evidence" value="ECO:0007669"/>
    <property type="project" value="TreeGrafter"/>
</dbReference>
<evidence type="ECO:0000256" key="3">
    <source>
        <dbReference type="ARBA" id="ARBA00022989"/>
    </source>
</evidence>
<dbReference type="GO" id="GO:0032588">
    <property type="term" value="C:trans-Golgi network membrane"/>
    <property type="evidence" value="ECO:0007669"/>
    <property type="project" value="TreeGrafter"/>
</dbReference>
<evidence type="ECO:0000256" key="5">
    <source>
        <dbReference type="SAM" id="Phobius"/>
    </source>
</evidence>
<dbReference type="InterPro" id="IPR007273">
    <property type="entry name" value="SCAMP"/>
</dbReference>
<feature type="transmembrane region" description="Helical" evidence="5">
    <location>
        <begin position="122"/>
        <end position="144"/>
    </location>
</feature>
<dbReference type="EMBL" id="BEXD01002190">
    <property type="protein sequence ID" value="GBB97332.1"/>
    <property type="molecule type" value="Genomic_DNA"/>
</dbReference>
<dbReference type="PANTHER" id="PTHR10687:SF2">
    <property type="entry name" value="SECRETORY CARRIER-ASSOCIATED MEMBRANE PROTEIN"/>
    <property type="match status" value="1"/>
</dbReference>
<proteinExistence type="predicted"/>
<evidence type="ECO:0000313" key="7">
    <source>
        <dbReference type="Proteomes" id="UP000247702"/>
    </source>
</evidence>
<feature type="transmembrane region" description="Helical" evidence="5">
    <location>
        <begin position="82"/>
        <end position="102"/>
    </location>
</feature>
<accession>A0A2Z6R8Q9</accession>
<dbReference type="PANTHER" id="PTHR10687">
    <property type="entry name" value="SECRETORY CARRIER-ASSOCIATED MEMBRANE PROTEIN SCAMP"/>
    <property type="match status" value="1"/>
</dbReference>
<comment type="subcellular location">
    <subcellularLocation>
        <location evidence="1">Membrane</location>
        <topology evidence="1">Multi-pass membrane protein</topology>
    </subcellularLocation>
</comment>
<evidence type="ECO:0000256" key="2">
    <source>
        <dbReference type="ARBA" id="ARBA00022692"/>
    </source>
</evidence>
<sequence length="209" mass="24128">MSRYTVFIIQHDDQPPLQQPAPNWPSCYPILYHDIEAEFTDENAKRLLRRSYFLCKLYIAMLIAHSCADIAIAISAMNVLNILAELIGSAIYLILLPIGDFFGRHLSLYVAFKHNNETGFRYYFIGEAIIILFGLVISTGFIFSGLKLFHLFRVRFYIPGIFIIIFIILAIMQTVLHIILTIQVYRVFKSRNYTLFPSVNTGPRGRRLN</sequence>
<dbReference type="Proteomes" id="UP000247702">
    <property type="component" value="Unassembled WGS sequence"/>
</dbReference>
<dbReference type="GO" id="GO:0015031">
    <property type="term" value="P:protein transport"/>
    <property type="evidence" value="ECO:0007669"/>
    <property type="project" value="InterPro"/>
</dbReference>
<reference evidence="6 7" key="1">
    <citation type="submission" date="2017-11" db="EMBL/GenBank/DDBJ databases">
        <title>The genome of Rhizophagus clarus HR1 reveals common genetic basis of auxotrophy among arbuscular mycorrhizal fungi.</title>
        <authorList>
            <person name="Kobayashi Y."/>
        </authorList>
    </citation>
    <scope>NUCLEOTIDE SEQUENCE [LARGE SCALE GENOMIC DNA]</scope>
    <source>
        <strain evidence="6 7">HR1</strain>
    </source>
</reference>
<name>A0A2Z6R8Q9_9GLOM</name>
<organism evidence="6 7">
    <name type="scientific">Rhizophagus clarus</name>
    <dbReference type="NCBI Taxonomy" id="94130"/>
    <lineage>
        <taxon>Eukaryota</taxon>
        <taxon>Fungi</taxon>
        <taxon>Fungi incertae sedis</taxon>
        <taxon>Mucoromycota</taxon>
        <taxon>Glomeromycotina</taxon>
        <taxon>Glomeromycetes</taxon>
        <taxon>Glomerales</taxon>
        <taxon>Glomeraceae</taxon>
        <taxon>Rhizophagus</taxon>
    </lineage>
</organism>
<dbReference type="Pfam" id="PF04144">
    <property type="entry name" value="SCAMP"/>
    <property type="match status" value="1"/>
</dbReference>
<evidence type="ECO:0000256" key="1">
    <source>
        <dbReference type="ARBA" id="ARBA00004141"/>
    </source>
</evidence>
<comment type="caution">
    <text evidence="6">The sequence shown here is derived from an EMBL/GenBank/DDBJ whole genome shotgun (WGS) entry which is preliminary data.</text>
</comment>
<keyword evidence="2 5" id="KW-0812">Transmembrane</keyword>
<keyword evidence="4 5" id="KW-0472">Membrane</keyword>
<evidence type="ECO:0000256" key="4">
    <source>
        <dbReference type="ARBA" id="ARBA00023136"/>
    </source>
</evidence>
<keyword evidence="7" id="KW-1185">Reference proteome</keyword>
<dbReference type="AlphaFoldDB" id="A0A2Z6R8Q9"/>